<evidence type="ECO:0000313" key="7">
    <source>
        <dbReference type="Proteomes" id="UP000639775"/>
    </source>
</evidence>
<dbReference type="Pfam" id="PF14833">
    <property type="entry name" value="NAD_binding_11"/>
    <property type="match status" value="1"/>
</dbReference>
<comment type="caution">
    <text evidence="6">The sequence shown here is derived from an EMBL/GenBank/DDBJ whole genome shotgun (WGS) entry which is preliminary data.</text>
</comment>
<dbReference type="Proteomes" id="UP000639775">
    <property type="component" value="Unassembled WGS sequence"/>
</dbReference>
<gene>
    <name evidence="6" type="ORF">HAT86_10500</name>
</gene>
<dbReference type="InterPro" id="IPR036291">
    <property type="entry name" value="NAD(P)-bd_dom_sf"/>
</dbReference>
<keyword evidence="1" id="KW-0560">Oxidoreductase</keyword>
<protein>
    <submittedName>
        <fullName evidence="6">NAD(P)-dependent oxidoreductase</fullName>
    </submittedName>
</protein>
<dbReference type="InterPro" id="IPR006115">
    <property type="entry name" value="6PGDH_NADP-bd"/>
</dbReference>
<evidence type="ECO:0000259" key="5">
    <source>
        <dbReference type="Pfam" id="PF14833"/>
    </source>
</evidence>
<keyword evidence="2" id="KW-0520">NAD</keyword>
<name>A0A967BE87_9RHOB</name>
<dbReference type="Gene3D" id="3.40.50.720">
    <property type="entry name" value="NAD(P)-binding Rossmann-like Domain"/>
    <property type="match status" value="1"/>
</dbReference>
<dbReference type="GO" id="GO:0016616">
    <property type="term" value="F:oxidoreductase activity, acting on the CH-OH group of donors, NAD or NADP as acceptor"/>
    <property type="evidence" value="ECO:0007669"/>
    <property type="project" value="TreeGrafter"/>
</dbReference>
<evidence type="ECO:0000313" key="6">
    <source>
        <dbReference type="EMBL" id="NHQ74890.1"/>
    </source>
</evidence>
<sequence length="306" mass="31700">MKSEADIKLGFVGIGTMGAPMVRCLAQAGYRPVLFDIDTEAARAVATDAGLEVIDSLPDLGRACDIVILMLPHSGIVRRVCLGDGADALGLIEGLRPGSLVVDMSSSDPMETRKLAPDLAQAGITLLDAPVSGGLRKAVAGTLSILLGSDDDAAAQRVTPILKAMGTVVPTGPLASGHASKALNNYVSAAGLAAACEALIVGRRFGLNPETLVDVLNVSTGRNNSTENKLKQFVLSGAFRKAGFALELMAKDVALAKSLSDDLGLEMPCLDEVSGLWSDARSNLDPEADHTEIFSYLETVAGRDGG</sequence>
<dbReference type="PANTHER" id="PTHR22981">
    <property type="entry name" value="3-HYDROXYISOBUTYRATE DEHYDROGENASE-RELATED"/>
    <property type="match status" value="1"/>
</dbReference>
<dbReference type="PANTHER" id="PTHR22981:SF7">
    <property type="entry name" value="3-HYDROXYISOBUTYRATE DEHYDROGENASE, MITOCHONDRIAL"/>
    <property type="match status" value="1"/>
</dbReference>
<keyword evidence="7" id="KW-1185">Reference proteome</keyword>
<dbReference type="EMBL" id="JAAORB010000020">
    <property type="protein sequence ID" value="NHQ74890.1"/>
    <property type="molecule type" value="Genomic_DNA"/>
</dbReference>
<dbReference type="AlphaFoldDB" id="A0A967BE87"/>
<dbReference type="SUPFAM" id="SSF48179">
    <property type="entry name" value="6-phosphogluconate dehydrogenase C-terminal domain-like"/>
    <property type="match status" value="1"/>
</dbReference>
<dbReference type="GO" id="GO:0051287">
    <property type="term" value="F:NAD binding"/>
    <property type="evidence" value="ECO:0007669"/>
    <property type="project" value="InterPro"/>
</dbReference>
<accession>A0A967BE87</accession>
<dbReference type="SUPFAM" id="SSF51735">
    <property type="entry name" value="NAD(P)-binding Rossmann-fold domains"/>
    <property type="match status" value="1"/>
</dbReference>
<proteinExistence type="predicted"/>
<evidence type="ECO:0000259" key="4">
    <source>
        <dbReference type="Pfam" id="PF03446"/>
    </source>
</evidence>
<dbReference type="InterPro" id="IPR015815">
    <property type="entry name" value="HIBADH-related"/>
</dbReference>
<dbReference type="RefSeq" id="WP_167196999.1">
    <property type="nucleotide sequence ID" value="NZ_JAAORB010000020.1"/>
</dbReference>
<feature type="active site" evidence="3">
    <location>
        <position position="181"/>
    </location>
</feature>
<organism evidence="6 7">
    <name type="scientific">Roseovarius gahaiensis</name>
    <dbReference type="NCBI Taxonomy" id="2716691"/>
    <lineage>
        <taxon>Bacteria</taxon>
        <taxon>Pseudomonadati</taxon>
        <taxon>Pseudomonadota</taxon>
        <taxon>Alphaproteobacteria</taxon>
        <taxon>Rhodobacterales</taxon>
        <taxon>Roseobacteraceae</taxon>
        <taxon>Roseovarius</taxon>
    </lineage>
</organism>
<reference evidence="6" key="1">
    <citation type="submission" date="2020-03" db="EMBL/GenBank/DDBJ databases">
        <title>Roseovarius gahaiensis sp. nov., isolated from Gahai Saline Lake, China.</title>
        <authorList>
            <person name="Sun X."/>
        </authorList>
    </citation>
    <scope>NUCLEOTIDE SEQUENCE</scope>
    <source>
        <strain evidence="6">GH877</strain>
    </source>
</reference>
<feature type="domain" description="3-hydroxyisobutyrate dehydrogenase-like NAD-binding" evidence="5">
    <location>
        <begin position="176"/>
        <end position="296"/>
    </location>
</feature>
<dbReference type="GO" id="GO:0050661">
    <property type="term" value="F:NADP binding"/>
    <property type="evidence" value="ECO:0007669"/>
    <property type="project" value="InterPro"/>
</dbReference>
<dbReference type="InterPro" id="IPR008927">
    <property type="entry name" value="6-PGluconate_DH-like_C_sf"/>
</dbReference>
<evidence type="ECO:0000256" key="3">
    <source>
        <dbReference type="PIRSR" id="PIRSR000103-1"/>
    </source>
</evidence>
<feature type="domain" description="6-phosphogluconate dehydrogenase NADP-binding" evidence="4">
    <location>
        <begin position="8"/>
        <end position="169"/>
    </location>
</feature>
<evidence type="ECO:0000256" key="1">
    <source>
        <dbReference type="ARBA" id="ARBA00023002"/>
    </source>
</evidence>
<dbReference type="InterPro" id="IPR013328">
    <property type="entry name" value="6PGD_dom2"/>
</dbReference>
<dbReference type="Gene3D" id="1.10.1040.10">
    <property type="entry name" value="N-(1-d-carboxylethyl)-l-norvaline Dehydrogenase, domain 2"/>
    <property type="match status" value="1"/>
</dbReference>
<dbReference type="InterPro" id="IPR029154">
    <property type="entry name" value="HIBADH-like_NADP-bd"/>
</dbReference>
<evidence type="ECO:0000256" key="2">
    <source>
        <dbReference type="ARBA" id="ARBA00023027"/>
    </source>
</evidence>
<dbReference type="PIRSF" id="PIRSF000103">
    <property type="entry name" value="HIBADH"/>
    <property type="match status" value="1"/>
</dbReference>
<dbReference type="Pfam" id="PF03446">
    <property type="entry name" value="NAD_binding_2"/>
    <property type="match status" value="1"/>
</dbReference>